<dbReference type="InterPro" id="IPR036388">
    <property type="entry name" value="WH-like_DNA-bd_sf"/>
</dbReference>
<keyword evidence="3" id="KW-0804">Transcription</keyword>
<dbReference type="InterPro" id="IPR014757">
    <property type="entry name" value="Tscrpt_reg_IclR_C"/>
</dbReference>
<dbReference type="Gene3D" id="1.10.10.10">
    <property type="entry name" value="Winged helix-like DNA-binding domain superfamily/Winged helix DNA-binding domain"/>
    <property type="match status" value="1"/>
</dbReference>
<dbReference type="SMART" id="SM00346">
    <property type="entry name" value="HTH_ICLR"/>
    <property type="match status" value="1"/>
</dbReference>
<evidence type="ECO:0000256" key="2">
    <source>
        <dbReference type="ARBA" id="ARBA00023125"/>
    </source>
</evidence>
<protein>
    <submittedName>
        <fullName evidence="4">DNA-binding transcriptional regulator, IclR family</fullName>
    </submittedName>
</protein>
<dbReference type="InterPro" id="IPR036390">
    <property type="entry name" value="WH_DNA-bd_sf"/>
</dbReference>
<dbReference type="SUPFAM" id="SSF46785">
    <property type="entry name" value="Winged helix' DNA-binding domain"/>
    <property type="match status" value="1"/>
</dbReference>
<keyword evidence="2 4" id="KW-0238">DNA-binding</keyword>
<dbReference type="RefSeq" id="WP_072736915.1">
    <property type="nucleotide sequence ID" value="NZ_CP048813.1"/>
</dbReference>
<accession>A0A1G8LWW4</accession>
<dbReference type="PROSITE" id="PS51078">
    <property type="entry name" value="ICLR_ED"/>
    <property type="match status" value="1"/>
</dbReference>
<dbReference type="GO" id="GO:0003677">
    <property type="term" value="F:DNA binding"/>
    <property type="evidence" value="ECO:0007669"/>
    <property type="project" value="UniProtKB-KW"/>
</dbReference>
<dbReference type="PROSITE" id="PS51077">
    <property type="entry name" value="HTH_ICLR"/>
    <property type="match status" value="1"/>
</dbReference>
<name>A0A1G8LWW4_9NOCA</name>
<dbReference type="InterPro" id="IPR029016">
    <property type="entry name" value="GAF-like_dom_sf"/>
</dbReference>
<proteinExistence type="predicted"/>
<keyword evidence="5" id="KW-1185">Reference proteome</keyword>
<dbReference type="InterPro" id="IPR005471">
    <property type="entry name" value="Tscrpt_reg_IclR_N"/>
</dbReference>
<reference evidence="4 5" key="1">
    <citation type="submission" date="2016-10" db="EMBL/GenBank/DDBJ databases">
        <authorList>
            <person name="de Groot N.N."/>
        </authorList>
    </citation>
    <scope>NUCLEOTIDE SEQUENCE [LARGE SCALE GENOMIC DNA]</scope>
    <source>
        <strain evidence="4 5">DSM 44892</strain>
    </source>
</reference>
<evidence type="ECO:0000256" key="1">
    <source>
        <dbReference type="ARBA" id="ARBA00023015"/>
    </source>
</evidence>
<dbReference type="OrthoDB" id="7495200at2"/>
<keyword evidence="1" id="KW-0805">Transcription regulation</keyword>
<sequence>MDDIESAPRTGRRSPPTERVVQVLDFLVAHRGRRFGLSELARRLDLSKPTCLGILSVLAEAGYLHRDPASKTYGLGPALVAVGRAAQEGYVAGPVARAHLAVLSERYGTTCTASAVVGDRIAVLEVTSPPGVRAGVKVGESYPFAPPVGLMYVLWDGAEALESWLRREPALPVRHDRTRLASVVEECVRTGYLVETLTPVGRQLHTLMAGVADHDLSAELRAALGDLVSSLGERVYLPDGDGESAVHLIAAPTFDAGGHQAMVLTLYVGTTLSSGEIARRGRDLAATAAAITSDVGGRAPVAAAAPGH</sequence>
<dbReference type="EMBL" id="FNDN01000009">
    <property type="protein sequence ID" value="SDI60136.1"/>
    <property type="molecule type" value="Genomic_DNA"/>
</dbReference>
<dbReference type="PANTHER" id="PTHR30136:SF24">
    <property type="entry name" value="HTH-TYPE TRANSCRIPTIONAL REPRESSOR ALLR"/>
    <property type="match status" value="1"/>
</dbReference>
<evidence type="ECO:0000256" key="3">
    <source>
        <dbReference type="ARBA" id="ARBA00023163"/>
    </source>
</evidence>
<dbReference type="GO" id="GO:0003700">
    <property type="term" value="F:DNA-binding transcription factor activity"/>
    <property type="evidence" value="ECO:0007669"/>
    <property type="project" value="TreeGrafter"/>
</dbReference>
<dbReference type="SUPFAM" id="SSF55781">
    <property type="entry name" value="GAF domain-like"/>
    <property type="match status" value="1"/>
</dbReference>
<evidence type="ECO:0000313" key="5">
    <source>
        <dbReference type="Proteomes" id="UP000183263"/>
    </source>
</evidence>
<evidence type="ECO:0000313" key="4">
    <source>
        <dbReference type="EMBL" id="SDI60136.1"/>
    </source>
</evidence>
<gene>
    <name evidence="4" type="ORF">SAMN05444695_10932</name>
</gene>
<dbReference type="PANTHER" id="PTHR30136">
    <property type="entry name" value="HELIX-TURN-HELIX TRANSCRIPTIONAL REGULATOR, ICLR FAMILY"/>
    <property type="match status" value="1"/>
</dbReference>
<dbReference type="GO" id="GO:0045892">
    <property type="term" value="P:negative regulation of DNA-templated transcription"/>
    <property type="evidence" value="ECO:0007669"/>
    <property type="project" value="TreeGrafter"/>
</dbReference>
<organism evidence="4 5">
    <name type="scientific">Rhodococcus triatomae</name>
    <dbReference type="NCBI Taxonomy" id="300028"/>
    <lineage>
        <taxon>Bacteria</taxon>
        <taxon>Bacillati</taxon>
        <taxon>Actinomycetota</taxon>
        <taxon>Actinomycetes</taxon>
        <taxon>Mycobacteriales</taxon>
        <taxon>Nocardiaceae</taxon>
        <taxon>Rhodococcus</taxon>
    </lineage>
</organism>
<dbReference type="AlphaFoldDB" id="A0A1G8LWW4"/>
<dbReference type="Gene3D" id="3.30.450.40">
    <property type="match status" value="1"/>
</dbReference>
<dbReference type="InterPro" id="IPR050707">
    <property type="entry name" value="HTH_MetabolicPath_Reg"/>
</dbReference>
<dbReference type="Proteomes" id="UP000183263">
    <property type="component" value="Unassembled WGS sequence"/>
</dbReference>
<dbReference type="Pfam" id="PF09339">
    <property type="entry name" value="HTH_IclR"/>
    <property type="match status" value="1"/>
</dbReference>